<evidence type="ECO:0000259" key="11">
    <source>
        <dbReference type="PROSITE" id="PS01140"/>
    </source>
</evidence>
<dbReference type="EMBL" id="MH892472">
    <property type="protein sequence ID" value="QCF40877.1"/>
    <property type="molecule type" value="mRNA"/>
</dbReference>
<dbReference type="PROSITE" id="PS01140">
    <property type="entry name" value="GLYCOSYL_HYDROL_F45"/>
    <property type="match status" value="1"/>
</dbReference>
<dbReference type="Pfam" id="PF02015">
    <property type="entry name" value="Glyco_hydro_45"/>
    <property type="match status" value="1"/>
</dbReference>
<dbReference type="PANTHER" id="PTHR39730">
    <property type="entry name" value="ENDOGLUCANASE 1"/>
    <property type="match status" value="1"/>
</dbReference>
<sequence>MLSLKIAVAILLLAGVTIAQDLTPIPGGKSGDGVTTRYWDCCAPSCAWYPRIHTQNGVPIQTCKADGVTPSDKDLNAQSGCEVGGVAYTCTNQSPKIINETLAYTFVAASFAGGLDYADCCICLVMDFKGKLAGKRLLAQVTNTGEALGQNHFDIQMPGGGVGIFNLGCKTQWNAPDDGWGERYGGVTDIKGCKQLPEQLQEGCRFRFTWMKGVPNPPVSFYQIKCPEYFVGVSKCGDL</sequence>
<keyword evidence="10" id="KW-0732">Signal</keyword>
<evidence type="ECO:0000256" key="6">
    <source>
        <dbReference type="ARBA" id="ARBA00023277"/>
    </source>
</evidence>
<evidence type="ECO:0000256" key="7">
    <source>
        <dbReference type="ARBA" id="ARBA00023295"/>
    </source>
</evidence>
<organism evidence="12">
    <name type="scientific">Diabrotica virgifera virgifera</name>
    <name type="common">western corn rootworm</name>
    <dbReference type="NCBI Taxonomy" id="50390"/>
    <lineage>
        <taxon>Eukaryota</taxon>
        <taxon>Metazoa</taxon>
        <taxon>Ecdysozoa</taxon>
        <taxon>Arthropoda</taxon>
        <taxon>Hexapoda</taxon>
        <taxon>Insecta</taxon>
        <taxon>Pterygota</taxon>
        <taxon>Neoptera</taxon>
        <taxon>Endopterygota</taxon>
        <taxon>Coleoptera</taxon>
        <taxon>Polyphaga</taxon>
        <taxon>Cucujiformia</taxon>
        <taxon>Chrysomeloidea</taxon>
        <taxon>Chrysomelidae</taxon>
        <taxon>Galerucinae</taxon>
        <taxon>Diabroticina</taxon>
        <taxon>Diabroticites</taxon>
        <taxon>Diabrotica</taxon>
    </lineage>
</organism>
<keyword evidence="5" id="KW-0136">Cellulose degradation</keyword>
<evidence type="ECO:0000313" key="12">
    <source>
        <dbReference type="EMBL" id="QCF40877.1"/>
    </source>
</evidence>
<keyword evidence="7" id="KW-0326">Glycosidase</keyword>
<dbReference type="GO" id="GO:0008810">
    <property type="term" value="F:cellulase activity"/>
    <property type="evidence" value="ECO:0007669"/>
    <property type="project" value="UniProtKB-EC"/>
</dbReference>
<dbReference type="InterPro" id="IPR036908">
    <property type="entry name" value="RlpA-like_sf"/>
</dbReference>
<evidence type="ECO:0000256" key="8">
    <source>
        <dbReference type="ARBA" id="ARBA00023326"/>
    </source>
</evidence>
<dbReference type="Gene3D" id="2.40.40.10">
    <property type="entry name" value="RlpA-like domain"/>
    <property type="match status" value="1"/>
</dbReference>
<keyword evidence="6" id="KW-0119">Carbohydrate metabolism</keyword>
<dbReference type="PANTHER" id="PTHR39730:SF1">
    <property type="entry name" value="ENDOGLUCANASE 1"/>
    <property type="match status" value="1"/>
</dbReference>
<dbReference type="SUPFAM" id="SSF50685">
    <property type="entry name" value="Barwin-like endoglucanases"/>
    <property type="match status" value="1"/>
</dbReference>
<dbReference type="GO" id="GO:0030245">
    <property type="term" value="P:cellulose catabolic process"/>
    <property type="evidence" value="ECO:0007669"/>
    <property type="project" value="UniProtKB-KW"/>
</dbReference>
<evidence type="ECO:0000256" key="1">
    <source>
        <dbReference type="ARBA" id="ARBA00000966"/>
    </source>
</evidence>
<protein>
    <recommendedName>
        <fullName evidence="3 9">Cellulase</fullName>
        <ecNumber evidence="3 9">3.2.1.4</ecNumber>
    </recommendedName>
</protein>
<accession>A0A4D6Q371</accession>
<feature type="domain" description="Glycosyl hydrolases family 45 active site" evidence="11">
    <location>
        <begin position="35"/>
        <end position="46"/>
    </location>
</feature>
<name>A0A4D6Q371_DIAVI</name>
<feature type="active site" description="Nucleophile" evidence="9">
    <location>
        <position position="40"/>
    </location>
</feature>
<dbReference type="EC" id="3.2.1.4" evidence="3 9"/>
<gene>
    <name evidence="12" type="primary">GH45-11</name>
</gene>
<evidence type="ECO:0000256" key="5">
    <source>
        <dbReference type="ARBA" id="ARBA00023001"/>
    </source>
</evidence>
<dbReference type="InterPro" id="IPR052288">
    <property type="entry name" value="GH45_Enzymes"/>
</dbReference>
<feature type="chain" id="PRO_5020033989" description="Cellulase" evidence="10">
    <location>
        <begin position="20"/>
        <end position="239"/>
    </location>
</feature>
<reference evidence="12" key="1">
    <citation type="journal article" date="2019" name="BMC Evol. Biol.">
        <title>Functional diversification of horizontally acquired glycoside hydrolase family 45 (GH45) proteins in Phytophaga beetles.</title>
        <authorList>
            <person name="Busch A."/>
            <person name="Danchin E.G.J."/>
            <person name="Pauchet Y."/>
        </authorList>
    </citation>
    <scope>NUCLEOTIDE SEQUENCE</scope>
</reference>
<evidence type="ECO:0000256" key="3">
    <source>
        <dbReference type="ARBA" id="ARBA00012601"/>
    </source>
</evidence>
<comment type="similarity">
    <text evidence="2">Belongs to the glycosyl hydrolase 45 (cellulase K) family.</text>
</comment>
<feature type="signal peptide" evidence="10">
    <location>
        <begin position="1"/>
        <end position="19"/>
    </location>
</feature>
<dbReference type="AlphaFoldDB" id="A0A4D6Q371"/>
<dbReference type="InterPro" id="IPR000334">
    <property type="entry name" value="Glyco_hydro_45"/>
</dbReference>
<evidence type="ECO:0000256" key="9">
    <source>
        <dbReference type="PROSITE-ProRule" id="PRU10069"/>
    </source>
</evidence>
<evidence type="ECO:0000256" key="10">
    <source>
        <dbReference type="SAM" id="SignalP"/>
    </source>
</evidence>
<comment type="catalytic activity">
    <reaction evidence="1 9">
        <text>Endohydrolysis of (1-&gt;4)-beta-D-glucosidic linkages in cellulose, lichenin and cereal beta-D-glucans.</text>
        <dbReference type="EC" id="3.2.1.4"/>
    </reaction>
</comment>
<evidence type="ECO:0000256" key="4">
    <source>
        <dbReference type="ARBA" id="ARBA00022801"/>
    </source>
</evidence>
<evidence type="ECO:0000256" key="2">
    <source>
        <dbReference type="ARBA" id="ARBA00007793"/>
    </source>
</evidence>
<proteinExistence type="evidence at transcript level"/>
<keyword evidence="4 12" id="KW-0378">Hydrolase</keyword>
<keyword evidence="8" id="KW-0624">Polysaccharide degradation</keyword>